<dbReference type="InterPro" id="IPR004072">
    <property type="entry name" value="Vmron_rcpt_1"/>
</dbReference>
<evidence type="ECO:0000256" key="13">
    <source>
        <dbReference type="RuleBase" id="RU364061"/>
    </source>
</evidence>
<organism evidence="15 16">
    <name type="scientific">Panthera leo</name>
    <name type="common">Lion</name>
    <dbReference type="NCBI Taxonomy" id="9689"/>
    <lineage>
        <taxon>Eukaryota</taxon>
        <taxon>Metazoa</taxon>
        <taxon>Chordata</taxon>
        <taxon>Craniata</taxon>
        <taxon>Vertebrata</taxon>
        <taxon>Euteleostomi</taxon>
        <taxon>Mammalia</taxon>
        <taxon>Eutheria</taxon>
        <taxon>Laurasiatheria</taxon>
        <taxon>Carnivora</taxon>
        <taxon>Feliformia</taxon>
        <taxon>Felidae</taxon>
        <taxon>Pantherinae</taxon>
        <taxon>Panthera</taxon>
    </lineage>
</organism>
<dbReference type="Ensembl" id="ENSPLOT00000008039.1">
    <property type="protein sequence ID" value="ENSPLOP00000007271.1"/>
    <property type="gene ID" value="ENSPLOG00000005311.1"/>
</dbReference>
<keyword evidence="6 13" id="KW-0812">Transmembrane</keyword>
<reference evidence="15" key="2">
    <citation type="submission" date="2025-08" db="UniProtKB">
        <authorList>
            <consortium name="Ensembl"/>
        </authorList>
    </citation>
    <scope>IDENTIFICATION</scope>
</reference>
<dbReference type="GO" id="GO:0019236">
    <property type="term" value="P:response to pheromone"/>
    <property type="evidence" value="ECO:0007669"/>
    <property type="project" value="UniProtKB-KW"/>
</dbReference>
<sequence>LLLIFTFIIKLFVYRIDRIFGIFFIFQTCIGFMGNSLLFTLYMYTFLILPHKKKPVDVILAHLTLANALTLIFRGVPNIMSSFGIKLEMSDTGCKIVLYIQRVTRSISLCTTALQSTFQAVTITPSNHKWAWLKKKISTFIQPSLLFFWTINMAIYSVIILKTVARRNTTEGGIGYYTASCKSSAYDLQTSSIFLSTVFIRDLFFLSLMTCNSIYMVNILFRHHRKAQHIRSTIQSSQSSPENKATHVILILVSCFFFFYWTNTFFTVYLVYLAKKNYQLEKFSNFFSSCYPTICSFFLIKNENRISGIRLTLTLNKMMKYVKYVLIKLYSMLLHVRNMSYLVLKINIIINICI</sequence>
<keyword evidence="10 13" id="KW-0675">Receptor</keyword>
<dbReference type="OMA" id="PEMGDIG"/>
<keyword evidence="11" id="KW-0325">Glycoprotein</keyword>
<reference evidence="15" key="1">
    <citation type="journal article" date="2019" name="bioRxiv">
        <title>Long live the king: chromosome-level assembly of the lion (Panthera leo) using linked-read, Hi-C, and long read data.</title>
        <authorList>
            <person name="Armstrong E.E."/>
            <person name="Taylor R.W."/>
            <person name="Miller D.E."/>
            <person name="Kaelin C."/>
            <person name="Barsh G."/>
            <person name="Hadly E.A."/>
            <person name="Petrov D."/>
        </authorList>
    </citation>
    <scope>NUCLEOTIDE SEQUENCE [LARGE SCALE GENOMIC DNA]</scope>
</reference>
<dbReference type="PRINTS" id="PR01534">
    <property type="entry name" value="VOMERONASL1R"/>
</dbReference>
<comment type="function">
    <text evidence="1">Putative pheromone receptor.</text>
</comment>
<dbReference type="Pfam" id="PF03402">
    <property type="entry name" value="V1R"/>
    <property type="match status" value="1"/>
</dbReference>
<evidence type="ECO:0000256" key="5">
    <source>
        <dbReference type="ARBA" id="ARBA00022507"/>
    </source>
</evidence>
<evidence type="ECO:0000256" key="12">
    <source>
        <dbReference type="ARBA" id="ARBA00023224"/>
    </source>
</evidence>
<accession>A0A8C8WR12</accession>
<evidence type="ECO:0000313" key="16">
    <source>
        <dbReference type="Proteomes" id="UP000694399"/>
    </source>
</evidence>
<dbReference type="InterPro" id="IPR017452">
    <property type="entry name" value="GPCR_Rhodpsn_7TM"/>
</dbReference>
<evidence type="ECO:0000256" key="4">
    <source>
        <dbReference type="ARBA" id="ARBA00022475"/>
    </source>
</evidence>
<dbReference type="GO" id="GO:0005886">
    <property type="term" value="C:plasma membrane"/>
    <property type="evidence" value="ECO:0007669"/>
    <property type="project" value="UniProtKB-SubCell"/>
</dbReference>
<keyword evidence="16" id="KW-1185">Reference proteome</keyword>
<evidence type="ECO:0000256" key="7">
    <source>
        <dbReference type="ARBA" id="ARBA00022989"/>
    </source>
</evidence>
<name>A0A8C8WR12_PANLE</name>
<dbReference type="GeneTree" id="ENSGT00960000186612"/>
<dbReference type="GO" id="GO:0007606">
    <property type="term" value="P:sensory perception of chemical stimulus"/>
    <property type="evidence" value="ECO:0007669"/>
    <property type="project" value="UniProtKB-ARBA"/>
</dbReference>
<feature type="transmembrane region" description="Helical" evidence="13">
    <location>
        <begin position="145"/>
        <end position="165"/>
    </location>
</feature>
<evidence type="ECO:0000256" key="3">
    <source>
        <dbReference type="ARBA" id="ARBA00010663"/>
    </source>
</evidence>
<evidence type="ECO:0000256" key="10">
    <source>
        <dbReference type="ARBA" id="ARBA00023170"/>
    </source>
</evidence>
<feature type="transmembrane region" description="Helical" evidence="13">
    <location>
        <begin position="20"/>
        <end position="47"/>
    </location>
</feature>
<feature type="transmembrane region" description="Helical" evidence="13">
    <location>
        <begin position="59"/>
        <end position="76"/>
    </location>
</feature>
<keyword evidence="7 13" id="KW-1133">Transmembrane helix</keyword>
<protein>
    <recommendedName>
        <fullName evidence="13">Vomeronasal type-1 receptor</fullName>
    </recommendedName>
</protein>
<dbReference type="FunFam" id="1.20.1070.10:FF:000033">
    <property type="entry name" value="Vomeronasal type-1 receptor"/>
    <property type="match status" value="1"/>
</dbReference>
<evidence type="ECO:0000256" key="11">
    <source>
        <dbReference type="ARBA" id="ARBA00023180"/>
    </source>
</evidence>
<keyword evidence="9 13" id="KW-0472">Membrane</keyword>
<keyword evidence="5 13" id="KW-0589">Pheromone response</keyword>
<keyword evidence="12 13" id="KW-0807">Transducer</keyword>
<keyword evidence="8 13" id="KW-0297">G-protein coupled receptor</keyword>
<dbReference type="SUPFAM" id="SSF81321">
    <property type="entry name" value="Family A G protein-coupled receptor-like"/>
    <property type="match status" value="1"/>
</dbReference>
<feature type="domain" description="G-protein coupled receptors family 1 profile" evidence="14">
    <location>
        <begin position="34"/>
        <end position="260"/>
    </location>
</feature>
<dbReference type="Gene3D" id="1.20.1070.10">
    <property type="entry name" value="Rhodopsin 7-helix transmembrane proteins"/>
    <property type="match status" value="1"/>
</dbReference>
<comment type="subcellular location">
    <subcellularLocation>
        <location evidence="2 13">Cell membrane</location>
        <topology evidence="2 13">Multi-pass membrane protein</topology>
    </subcellularLocation>
</comment>
<dbReference type="Proteomes" id="UP000694399">
    <property type="component" value="Chromosome B3"/>
</dbReference>
<dbReference type="AlphaFoldDB" id="A0A8C8WR12"/>
<proteinExistence type="inferred from homology"/>
<evidence type="ECO:0000256" key="1">
    <source>
        <dbReference type="ARBA" id="ARBA00003878"/>
    </source>
</evidence>
<evidence type="ECO:0000256" key="9">
    <source>
        <dbReference type="ARBA" id="ARBA00023136"/>
    </source>
</evidence>
<reference evidence="15" key="3">
    <citation type="submission" date="2025-09" db="UniProtKB">
        <authorList>
            <consortium name="Ensembl"/>
        </authorList>
    </citation>
    <scope>IDENTIFICATION</scope>
</reference>
<evidence type="ECO:0000256" key="6">
    <source>
        <dbReference type="ARBA" id="ARBA00022692"/>
    </source>
</evidence>
<comment type="similarity">
    <text evidence="3 13">Belongs to the G-protein coupled receptor 1 family.</text>
</comment>
<keyword evidence="4 13" id="KW-1003">Cell membrane</keyword>
<feature type="transmembrane region" description="Helical" evidence="13">
    <location>
        <begin position="203"/>
        <end position="221"/>
    </location>
</feature>
<evidence type="ECO:0000313" key="15">
    <source>
        <dbReference type="Ensembl" id="ENSPLOP00000007271.1"/>
    </source>
</evidence>
<dbReference type="PANTHER" id="PTHR24062">
    <property type="entry name" value="VOMERONASAL TYPE-1 RECEPTOR"/>
    <property type="match status" value="1"/>
</dbReference>
<feature type="transmembrane region" description="Helical" evidence="13">
    <location>
        <begin position="283"/>
        <end position="300"/>
    </location>
</feature>
<dbReference type="GO" id="GO:0016503">
    <property type="term" value="F:pheromone receptor activity"/>
    <property type="evidence" value="ECO:0007669"/>
    <property type="project" value="InterPro"/>
</dbReference>
<evidence type="ECO:0000259" key="14">
    <source>
        <dbReference type="PROSITE" id="PS50262"/>
    </source>
</evidence>
<dbReference type="PROSITE" id="PS50262">
    <property type="entry name" value="G_PROTEIN_RECEP_F1_2"/>
    <property type="match status" value="1"/>
</dbReference>
<feature type="transmembrane region" description="Helical" evidence="13">
    <location>
        <begin position="248"/>
        <end position="271"/>
    </location>
</feature>
<evidence type="ECO:0000256" key="2">
    <source>
        <dbReference type="ARBA" id="ARBA00004651"/>
    </source>
</evidence>
<evidence type="ECO:0000256" key="8">
    <source>
        <dbReference type="ARBA" id="ARBA00023040"/>
    </source>
</evidence>